<feature type="compositionally biased region" description="Basic and acidic residues" evidence="1">
    <location>
        <begin position="489"/>
        <end position="504"/>
    </location>
</feature>
<name>K0RIH1_THAOC</name>
<gene>
    <name evidence="2" type="ORF">THAOC_27597</name>
</gene>
<evidence type="ECO:0000313" key="3">
    <source>
        <dbReference type="Proteomes" id="UP000266841"/>
    </source>
</evidence>
<protein>
    <submittedName>
        <fullName evidence="2">Uncharacterized protein</fullName>
    </submittedName>
</protein>
<evidence type="ECO:0000256" key="1">
    <source>
        <dbReference type="SAM" id="MobiDB-lite"/>
    </source>
</evidence>
<dbReference type="AlphaFoldDB" id="K0RIH1"/>
<accession>K0RIH1</accession>
<dbReference type="EMBL" id="AGNL01038646">
    <property type="protein sequence ID" value="EJK53035.1"/>
    <property type="molecule type" value="Genomic_DNA"/>
</dbReference>
<organism evidence="2 3">
    <name type="scientific">Thalassiosira oceanica</name>
    <name type="common">Marine diatom</name>
    <dbReference type="NCBI Taxonomy" id="159749"/>
    <lineage>
        <taxon>Eukaryota</taxon>
        <taxon>Sar</taxon>
        <taxon>Stramenopiles</taxon>
        <taxon>Ochrophyta</taxon>
        <taxon>Bacillariophyta</taxon>
        <taxon>Coscinodiscophyceae</taxon>
        <taxon>Thalassiosirophycidae</taxon>
        <taxon>Thalassiosirales</taxon>
        <taxon>Thalassiosiraceae</taxon>
        <taxon>Thalassiosira</taxon>
    </lineage>
</organism>
<proteinExistence type="predicted"/>
<feature type="compositionally biased region" description="Basic residues" evidence="1">
    <location>
        <begin position="156"/>
        <end position="166"/>
    </location>
</feature>
<reference evidence="2 3" key="1">
    <citation type="journal article" date="2012" name="Genome Biol.">
        <title>Genome and low-iron response of an oceanic diatom adapted to chronic iron limitation.</title>
        <authorList>
            <person name="Lommer M."/>
            <person name="Specht M."/>
            <person name="Roy A.S."/>
            <person name="Kraemer L."/>
            <person name="Andreson R."/>
            <person name="Gutowska M.A."/>
            <person name="Wolf J."/>
            <person name="Bergner S.V."/>
            <person name="Schilhabel M.B."/>
            <person name="Klostermeier U.C."/>
            <person name="Beiko R.G."/>
            <person name="Rosenstiel P."/>
            <person name="Hippler M."/>
            <person name="Laroche J."/>
        </authorList>
    </citation>
    <scope>NUCLEOTIDE SEQUENCE [LARGE SCALE GENOMIC DNA]</scope>
    <source>
        <strain evidence="2 3">CCMP1005</strain>
    </source>
</reference>
<dbReference type="Proteomes" id="UP000266841">
    <property type="component" value="Unassembled WGS sequence"/>
</dbReference>
<feature type="region of interest" description="Disordered" evidence="1">
    <location>
        <begin position="226"/>
        <end position="275"/>
    </location>
</feature>
<feature type="compositionally biased region" description="Basic and acidic residues" evidence="1">
    <location>
        <begin position="455"/>
        <end position="464"/>
    </location>
</feature>
<evidence type="ECO:0000313" key="2">
    <source>
        <dbReference type="EMBL" id="EJK53035.1"/>
    </source>
</evidence>
<feature type="compositionally biased region" description="Basic and acidic residues" evidence="1">
    <location>
        <begin position="388"/>
        <end position="411"/>
    </location>
</feature>
<comment type="caution">
    <text evidence="2">The sequence shown here is derived from an EMBL/GenBank/DDBJ whole genome shotgun (WGS) entry which is preliminary data.</text>
</comment>
<keyword evidence="3" id="KW-1185">Reference proteome</keyword>
<sequence>MTSAAGFDGSNAAAGTEGASSVIIVCGPRSRRREAIYLDSPDPGPEPLRCAALLPPAARRLEQTAWTGVTGGWRLGTEDPASRYSRCMPTPAHGSAWLLTEAGPLPFSDTAELPQAASQPAGQNRDRGFGRDRSNRNASKGRKHDGTTSSGNHDNRHQKRRRRKTPKNPNSLTFQQRLHIFRPLLFLAMAGILSNWTASRILTRMFLGDENMYRQQQQVRMNADALDGEQGNPAPQRQDAPLDMITSDQIPSPEARRSRTASRARGRPYGDNEALPELPKETFECHLHGRRVGRGGGDTRRRDFPAEDGAPPVQRDVAAVQGARLAGECRQVQSASVQREPRPALRPRGPVLLHGRAEGDSQDRLLRHGSRQALARPDELPVAGARVQVEEQLDRDRQGPGRWSEEMRQEPDPWQAVEPKGALPGSESPARNDPDGTRKHREVGEPETARAAAGRQRENSRFDRQALSTLSDDSEVQESGPAPRTGGVHWREENTAQVHRELSAREWNPTKGDPRVCLLYGVLREETEGPNILRIRERRLPG</sequence>
<feature type="compositionally biased region" description="Basic and acidic residues" evidence="1">
    <location>
        <begin position="430"/>
        <end position="448"/>
    </location>
</feature>
<feature type="region of interest" description="Disordered" evidence="1">
    <location>
        <begin position="289"/>
        <end position="311"/>
    </location>
</feature>
<feature type="compositionally biased region" description="Basic and acidic residues" evidence="1">
    <location>
        <begin position="355"/>
        <end position="366"/>
    </location>
</feature>
<feature type="region of interest" description="Disordered" evidence="1">
    <location>
        <begin position="331"/>
        <end position="511"/>
    </location>
</feature>
<feature type="region of interest" description="Disordered" evidence="1">
    <location>
        <begin position="108"/>
        <end position="174"/>
    </location>
</feature>
<feature type="compositionally biased region" description="Basic and acidic residues" evidence="1">
    <location>
        <begin position="124"/>
        <end position="135"/>
    </location>
</feature>